<keyword evidence="2" id="KW-1185">Reference proteome</keyword>
<gene>
    <name evidence="1" type="ORF">JFN87_15945</name>
</gene>
<dbReference type="AlphaFoldDB" id="A0A940MDP2"/>
<protein>
    <submittedName>
        <fullName evidence="1">Uncharacterized protein</fullName>
    </submittedName>
</protein>
<accession>A0A940MDP2</accession>
<sequence length="167" mass="18265">MIGAGLTPTLAFLYQRLERLLDRGDTPEADPQPPTALAGTLVLPLQADASRLAERTQDLEELRDALHVYYRGDAPVAPSDDSLLRTLGRLRGVLEEIYGQHLTFQGEQRPASGTVVRQRTRRVTGRQIGMDAGEILGDALVDQDVDTVERSGTNIGMRARRIGPPPV</sequence>
<organism evidence="1 2">
    <name type="scientific">Streptomyces montanisoli</name>
    <dbReference type="NCBI Taxonomy" id="2798581"/>
    <lineage>
        <taxon>Bacteria</taxon>
        <taxon>Bacillati</taxon>
        <taxon>Actinomycetota</taxon>
        <taxon>Actinomycetes</taxon>
        <taxon>Kitasatosporales</taxon>
        <taxon>Streptomycetaceae</taxon>
        <taxon>Streptomyces</taxon>
    </lineage>
</organism>
<comment type="caution">
    <text evidence="1">The sequence shown here is derived from an EMBL/GenBank/DDBJ whole genome shotgun (WGS) entry which is preliminary data.</text>
</comment>
<evidence type="ECO:0000313" key="1">
    <source>
        <dbReference type="EMBL" id="MBP0458983.1"/>
    </source>
</evidence>
<proteinExistence type="predicted"/>
<name>A0A940MDP2_9ACTN</name>
<dbReference type="Proteomes" id="UP000670475">
    <property type="component" value="Unassembled WGS sequence"/>
</dbReference>
<reference evidence="1" key="1">
    <citation type="submission" date="2021-03" db="EMBL/GenBank/DDBJ databases">
        <title>Whole genome sequence of Streptomyces bomunensis MMS17-BM035.</title>
        <authorList>
            <person name="Lee J.H."/>
        </authorList>
    </citation>
    <scope>NUCLEOTIDE SEQUENCE</scope>
    <source>
        <strain evidence="1">MMS17-BM035</strain>
    </source>
</reference>
<dbReference type="EMBL" id="JAGIQL010000057">
    <property type="protein sequence ID" value="MBP0458983.1"/>
    <property type="molecule type" value="Genomic_DNA"/>
</dbReference>
<evidence type="ECO:0000313" key="2">
    <source>
        <dbReference type="Proteomes" id="UP000670475"/>
    </source>
</evidence>